<dbReference type="EMBL" id="CAJVQB010037742">
    <property type="protein sequence ID" value="CAG8825542.1"/>
    <property type="molecule type" value="Genomic_DNA"/>
</dbReference>
<keyword evidence="2" id="KW-1185">Reference proteome</keyword>
<dbReference type="Proteomes" id="UP000789901">
    <property type="component" value="Unassembled WGS sequence"/>
</dbReference>
<gene>
    <name evidence="1" type="ORF">GMARGA_LOCUS28875</name>
</gene>
<reference evidence="1 2" key="1">
    <citation type="submission" date="2021-06" db="EMBL/GenBank/DDBJ databases">
        <authorList>
            <person name="Kallberg Y."/>
            <person name="Tangrot J."/>
            <person name="Rosling A."/>
        </authorList>
    </citation>
    <scope>NUCLEOTIDE SEQUENCE [LARGE SCALE GENOMIC DNA]</scope>
    <source>
        <strain evidence="1 2">120-4 pot B 10/14</strain>
    </source>
</reference>
<proteinExistence type="predicted"/>
<sequence>MQTSIDLNLTMEIKYGNSDKQLNDEYDEPLELYKRQIFKTTEEAHATIETFANSHGFGI</sequence>
<evidence type="ECO:0000313" key="1">
    <source>
        <dbReference type="EMBL" id="CAG8825542.1"/>
    </source>
</evidence>
<organism evidence="1 2">
    <name type="scientific">Gigaspora margarita</name>
    <dbReference type="NCBI Taxonomy" id="4874"/>
    <lineage>
        <taxon>Eukaryota</taxon>
        <taxon>Fungi</taxon>
        <taxon>Fungi incertae sedis</taxon>
        <taxon>Mucoromycota</taxon>
        <taxon>Glomeromycotina</taxon>
        <taxon>Glomeromycetes</taxon>
        <taxon>Diversisporales</taxon>
        <taxon>Gigasporaceae</taxon>
        <taxon>Gigaspora</taxon>
    </lineage>
</organism>
<comment type="caution">
    <text evidence="1">The sequence shown here is derived from an EMBL/GenBank/DDBJ whole genome shotgun (WGS) entry which is preliminary data.</text>
</comment>
<accession>A0ABN7WCB2</accession>
<protein>
    <submittedName>
        <fullName evidence="1">37253_t:CDS:1</fullName>
    </submittedName>
</protein>
<name>A0ABN7WCB2_GIGMA</name>
<evidence type="ECO:0000313" key="2">
    <source>
        <dbReference type="Proteomes" id="UP000789901"/>
    </source>
</evidence>